<keyword evidence="4 11" id="KW-0808">Transferase</keyword>
<sequence>MPELTRALISVSDKSGIVELARALAKIGVEIISTGGTAKLLRENGIQVKEVSEVTGFPEMLDGRVKTLHPKIHGGILAVRGNREHMRQLSEKGMGRIDLVIVNLYPFEQTISNKDVKHEDAIENIDIGGLTLIRAAAKNYESVGVVVDPSDYAAIMEKLRRSKSLSDETRKKLALKAFQHTARYDSIISDYLEKKFGGDLFPHFLNLTFEKQMELRYGENPHQRGAFYRSLDSDETSVSRARKLQGKDLSYNNMLDADSALDLLKEFDEPAAVIVKHNNPCGVAVNKNMKDAYLKARATDPEAAFGGVVALNRKVDADTASQITTILTDVMLAPEYSKEALEIFSKKKNMRVLELGKFSTKKEDRRESRSINGGLLVEERNTKLLMGEPKVVTKRKPTEKEMKALLFAWKVCKHVKSNAIVYAFEDRTVGIGAGQMKRSDASKLGAMKAVESLKGAVLASDAFFPFRDSVDVAAKAGVTAIIQPGGSINDKESIDACNEHNIAMVFTGVRHFKH</sequence>
<dbReference type="InterPro" id="IPR011607">
    <property type="entry name" value="MGS-like_dom"/>
</dbReference>
<comment type="similarity">
    <text evidence="3">Belongs to the PurH family.</text>
</comment>
<evidence type="ECO:0000313" key="11">
    <source>
        <dbReference type="EMBL" id="QLJ52350.1"/>
    </source>
</evidence>
<keyword evidence="5" id="KW-0658">Purine biosynthesis</keyword>
<evidence type="ECO:0000256" key="8">
    <source>
        <dbReference type="ARBA" id="ARBA00050488"/>
    </source>
</evidence>
<dbReference type="InterPro" id="IPR016193">
    <property type="entry name" value="Cytidine_deaminase-like"/>
</dbReference>
<gene>
    <name evidence="11" type="ORF">Sv326_0175</name>
</gene>
<dbReference type="UniPathway" id="UPA00074">
    <property type="reaction ID" value="UER00133"/>
</dbReference>
<dbReference type="SMART" id="SM00798">
    <property type="entry name" value="AICARFT_IMPCHas"/>
    <property type="match status" value="1"/>
</dbReference>
<comment type="catalytic activity">
    <reaction evidence="9">
        <text>IMP + H2O = 5-formamido-1-(5-phospho-D-ribosyl)imidazole-4-carboxamide</text>
        <dbReference type="Rhea" id="RHEA:18445"/>
        <dbReference type="ChEBI" id="CHEBI:15377"/>
        <dbReference type="ChEBI" id="CHEBI:58053"/>
        <dbReference type="ChEBI" id="CHEBI:58467"/>
        <dbReference type="EC" id="3.5.4.10"/>
    </reaction>
</comment>
<feature type="domain" description="MGS-like" evidence="10">
    <location>
        <begin position="1"/>
        <end position="147"/>
    </location>
</feature>
<dbReference type="NCBIfam" id="NF002049">
    <property type="entry name" value="PRK00881.1"/>
    <property type="match status" value="1"/>
</dbReference>
<dbReference type="HAMAP" id="MF_00139">
    <property type="entry name" value="PurH"/>
    <property type="match status" value="1"/>
</dbReference>
<dbReference type="EC" id="2.1.2.3" evidence="11"/>
<dbReference type="EC" id="3.5.4.10" evidence="11"/>
<dbReference type="Pfam" id="PF01808">
    <property type="entry name" value="AICARFT_IMPCHas"/>
    <property type="match status" value="1"/>
</dbReference>
<name>A0A7D5XJ12_FERL1</name>
<dbReference type="FunFam" id="3.40.140.20:FF:000001">
    <property type="entry name" value="Bifunctional purine biosynthesis protein PurH"/>
    <property type="match status" value="1"/>
</dbReference>
<evidence type="ECO:0000256" key="2">
    <source>
        <dbReference type="ARBA" id="ARBA00004954"/>
    </source>
</evidence>
<dbReference type="GO" id="GO:0003937">
    <property type="term" value="F:IMP cyclohydrolase activity"/>
    <property type="evidence" value="ECO:0007669"/>
    <property type="project" value="UniProtKB-EC"/>
</dbReference>
<dbReference type="PANTHER" id="PTHR11692:SF0">
    <property type="entry name" value="BIFUNCTIONAL PURINE BIOSYNTHESIS PROTEIN ATIC"/>
    <property type="match status" value="1"/>
</dbReference>
<evidence type="ECO:0000256" key="9">
    <source>
        <dbReference type="ARBA" id="ARBA00050687"/>
    </source>
</evidence>
<dbReference type="InterPro" id="IPR002695">
    <property type="entry name" value="PurH-like"/>
</dbReference>
<reference evidence="12" key="1">
    <citation type="submission" date="2020-07" db="EMBL/GenBank/DDBJ databases">
        <title>Metabolic diversity and evolutionary history of the archaeal phylum ###Micrarchaeota### uncovered from a freshwater lake metagenome.</title>
        <authorList>
            <person name="Kadnikov V.V."/>
            <person name="Savvichev A.S."/>
            <person name="Mardanov A.V."/>
            <person name="Beletsky A.V."/>
            <person name="Chupakov A.V."/>
            <person name="Kokryatskaya N.M."/>
            <person name="Pimenov N.V."/>
            <person name="Ravin N.V."/>
        </authorList>
    </citation>
    <scope>NUCLEOTIDE SEQUENCE [LARGE SCALE GENOMIC DNA]</scope>
</reference>
<evidence type="ECO:0000256" key="4">
    <source>
        <dbReference type="ARBA" id="ARBA00022679"/>
    </source>
</evidence>
<evidence type="ECO:0000259" key="10">
    <source>
        <dbReference type="PROSITE" id="PS51855"/>
    </source>
</evidence>
<dbReference type="FunFam" id="3.40.50.1380:FF:000001">
    <property type="entry name" value="Bifunctional purine biosynthesis protein PurH"/>
    <property type="match status" value="1"/>
</dbReference>
<comment type="pathway">
    <text evidence="2">Purine metabolism; IMP biosynthesis via de novo pathway; 5-formamido-1-(5-phospho-D-ribosyl)imidazole-4-carboxamide from 5-amino-1-(5-phospho-D-ribosyl)imidazole-4-carboxamide (10-formyl THF route): step 1/1.</text>
</comment>
<dbReference type="FunFam" id="3.40.140.20:FF:000002">
    <property type="entry name" value="Bifunctional purine biosynthesis protein PurH"/>
    <property type="match status" value="1"/>
</dbReference>
<dbReference type="KEGG" id="flt:Sv326_0175"/>
<dbReference type="SUPFAM" id="SSF53927">
    <property type="entry name" value="Cytidine deaminase-like"/>
    <property type="match status" value="1"/>
</dbReference>
<dbReference type="Gene3D" id="3.40.50.1380">
    <property type="entry name" value="Methylglyoxal synthase-like domain"/>
    <property type="match status" value="1"/>
</dbReference>
<protein>
    <submittedName>
        <fullName evidence="11">IMP cyclohydrolase / Phosphoribosylaminoimidazolecarboxamide formyltransferase</fullName>
        <ecNumber evidence="11">2.1.2.3</ecNumber>
        <ecNumber evidence="11">3.5.4.10</ecNumber>
    </submittedName>
</protein>
<dbReference type="Proteomes" id="UP000510821">
    <property type="component" value="Chromosome"/>
</dbReference>
<dbReference type="SUPFAM" id="SSF52335">
    <property type="entry name" value="Methylglyoxal synthase-like"/>
    <property type="match status" value="1"/>
</dbReference>
<comment type="catalytic activity">
    <reaction evidence="8">
        <text>(6R)-10-formyltetrahydrofolate + 5-amino-1-(5-phospho-beta-D-ribosyl)imidazole-4-carboxamide = 5-formamido-1-(5-phospho-D-ribosyl)imidazole-4-carboxamide + (6S)-5,6,7,8-tetrahydrofolate</text>
        <dbReference type="Rhea" id="RHEA:22192"/>
        <dbReference type="ChEBI" id="CHEBI:57453"/>
        <dbReference type="ChEBI" id="CHEBI:58467"/>
        <dbReference type="ChEBI" id="CHEBI:58475"/>
        <dbReference type="ChEBI" id="CHEBI:195366"/>
        <dbReference type="EC" id="2.1.2.3"/>
    </reaction>
</comment>
<dbReference type="PROSITE" id="PS51855">
    <property type="entry name" value="MGS"/>
    <property type="match status" value="1"/>
</dbReference>
<dbReference type="InterPro" id="IPR024051">
    <property type="entry name" value="AICAR_Tfase_dup_dom_sf"/>
</dbReference>
<dbReference type="SMART" id="SM00851">
    <property type="entry name" value="MGS"/>
    <property type="match status" value="1"/>
</dbReference>
<keyword evidence="7" id="KW-0511">Multifunctional enzyme</keyword>
<dbReference type="NCBIfam" id="TIGR00355">
    <property type="entry name" value="purH"/>
    <property type="match status" value="1"/>
</dbReference>
<proteinExistence type="inferred from homology"/>
<keyword evidence="6 11" id="KW-0378">Hydrolase</keyword>
<evidence type="ECO:0000313" key="12">
    <source>
        <dbReference type="Proteomes" id="UP000510821"/>
    </source>
</evidence>
<evidence type="ECO:0000256" key="7">
    <source>
        <dbReference type="ARBA" id="ARBA00023268"/>
    </source>
</evidence>
<dbReference type="CDD" id="cd01421">
    <property type="entry name" value="IMPCH"/>
    <property type="match status" value="1"/>
</dbReference>
<dbReference type="EMBL" id="CP058998">
    <property type="protein sequence ID" value="QLJ52350.1"/>
    <property type="molecule type" value="Genomic_DNA"/>
</dbReference>
<accession>A0A7D5XJ12</accession>
<dbReference type="PIRSF" id="PIRSF000414">
    <property type="entry name" value="AICARFT_IMPCHas"/>
    <property type="match status" value="1"/>
</dbReference>
<dbReference type="PANTHER" id="PTHR11692">
    <property type="entry name" value="BIFUNCTIONAL PURINE BIOSYNTHESIS PROTEIN PURH"/>
    <property type="match status" value="1"/>
</dbReference>
<dbReference type="Pfam" id="PF02142">
    <property type="entry name" value="MGS"/>
    <property type="match status" value="1"/>
</dbReference>
<evidence type="ECO:0000256" key="6">
    <source>
        <dbReference type="ARBA" id="ARBA00022801"/>
    </source>
</evidence>
<dbReference type="GO" id="GO:0005829">
    <property type="term" value="C:cytosol"/>
    <property type="evidence" value="ECO:0007669"/>
    <property type="project" value="TreeGrafter"/>
</dbReference>
<dbReference type="GO" id="GO:0004643">
    <property type="term" value="F:phosphoribosylaminoimidazolecarboxamide formyltransferase activity"/>
    <property type="evidence" value="ECO:0007669"/>
    <property type="project" value="UniProtKB-EC"/>
</dbReference>
<evidence type="ECO:0000256" key="1">
    <source>
        <dbReference type="ARBA" id="ARBA00004844"/>
    </source>
</evidence>
<dbReference type="Gene3D" id="3.40.140.20">
    <property type="match status" value="2"/>
</dbReference>
<dbReference type="AlphaFoldDB" id="A0A7D5XJ12"/>
<dbReference type="InterPro" id="IPR036914">
    <property type="entry name" value="MGS-like_dom_sf"/>
</dbReference>
<evidence type="ECO:0000256" key="3">
    <source>
        <dbReference type="ARBA" id="ARBA00007667"/>
    </source>
</evidence>
<organism evidence="11 12">
    <name type="scientific">Fermentimicrarchaeum limneticum</name>
    <dbReference type="NCBI Taxonomy" id="2795018"/>
    <lineage>
        <taxon>Archaea</taxon>
        <taxon>Candidatus Micrarchaeota</taxon>
        <taxon>Candidatus Fermentimicrarchaeales</taxon>
        <taxon>Candidatus Fermentimicrarchaeaceae</taxon>
        <taxon>Candidatus Fermentimicrarchaeum</taxon>
    </lineage>
</organism>
<comment type="pathway">
    <text evidence="1">Purine metabolism; IMP biosynthesis via de novo pathway; IMP from 5-formamido-1-(5-phospho-D-ribosyl)imidazole-4-carboxamide: step 1/1.</text>
</comment>
<dbReference type="GO" id="GO:0006189">
    <property type="term" value="P:'de novo' IMP biosynthetic process"/>
    <property type="evidence" value="ECO:0007669"/>
    <property type="project" value="UniProtKB-UniPathway"/>
</dbReference>
<evidence type="ECO:0000256" key="5">
    <source>
        <dbReference type="ARBA" id="ARBA00022755"/>
    </source>
</evidence>